<evidence type="ECO:0000313" key="10">
    <source>
        <dbReference type="Proteomes" id="UP000029481"/>
    </source>
</evidence>
<dbReference type="Proteomes" id="UP000029481">
    <property type="component" value="Chromosome"/>
</dbReference>
<dbReference type="GO" id="GO:0016301">
    <property type="term" value="F:kinase activity"/>
    <property type="evidence" value="ECO:0007669"/>
    <property type="project" value="UniProtKB-KW"/>
</dbReference>
<evidence type="ECO:0000256" key="6">
    <source>
        <dbReference type="ARBA" id="ARBA00022683"/>
    </source>
</evidence>
<keyword evidence="7" id="KW-0418">Kinase</keyword>
<keyword evidence="6" id="KW-0598">Phosphotransferase system</keyword>
<gene>
    <name evidence="9" type="ORF">JT31_19100</name>
</gene>
<evidence type="ECO:0000256" key="3">
    <source>
        <dbReference type="ARBA" id="ARBA00022490"/>
    </source>
</evidence>
<evidence type="ECO:0000256" key="2">
    <source>
        <dbReference type="ARBA" id="ARBA00022448"/>
    </source>
</evidence>
<keyword evidence="4 9" id="KW-0762">Sugar transport</keyword>
<dbReference type="InterPro" id="IPR004720">
    <property type="entry name" value="PTS_IIB_sorbose-sp"/>
</dbReference>
<keyword evidence="5" id="KW-0808">Transferase</keyword>
<dbReference type="InterPro" id="IPR036667">
    <property type="entry name" value="PTS_IIB_sorbose-sp_sf"/>
</dbReference>
<dbReference type="CDD" id="cd00001">
    <property type="entry name" value="PTS_IIB_man"/>
    <property type="match status" value="1"/>
</dbReference>
<evidence type="ECO:0000256" key="5">
    <source>
        <dbReference type="ARBA" id="ARBA00022679"/>
    </source>
</evidence>
<dbReference type="Pfam" id="PF03830">
    <property type="entry name" value="PTSIIB_sorb"/>
    <property type="match status" value="1"/>
</dbReference>
<reference evidence="9 10" key="1">
    <citation type="submission" date="2014-09" db="EMBL/GenBank/DDBJ databases">
        <title>Cedecea neteri SSMD04 Genome Sequencing.</title>
        <authorList>
            <person name="Tan J.-Y."/>
        </authorList>
    </citation>
    <scope>NUCLEOTIDE SEQUENCE [LARGE SCALE GENOMIC DNA]</scope>
    <source>
        <strain evidence="9 10">SSMD04</strain>
    </source>
</reference>
<evidence type="ECO:0000259" key="8">
    <source>
        <dbReference type="PROSITE" id="PS51101"/>
    </source>
</evidence>
<sequence>MPINLARIDDRLIHGQVITTWVKNHDIEQILIVNDKVASDTVQQSVISMSAPPELKVQIFAVQKFIDILKKTEIKRRTMLLFTNSVDVNALVENGLDIKKLNVGGMRMHEGRKSLSRAVAVTPEEEQAFKSLIARNIAVEIQMVPKDTIVELKSLLG</sequence>
<evidence type="ECO:0000313" key="9">
    <source>
        <dbReference type="EMBL" id="AIR06641.1"/>
    </source>
</evidence>
<dbReference type="RefSeq" id="WP_038480653.1">
    <property type="nucleotide sequence ID" value="NZ_CP009451.1"/>
</dbReference>
<comment type="subcellular location">
    <subcellularLocation>
        <location evidence="1">Cytoplasm</location>
    </subcellularLocation>
</comment>
<dbReference type="AlphaFoldDB" id="A0A089Q5S3"/>
<organism evidence="9 10">
    <name type="scientific">Cedecea neteri</name>
    <dbReference type="NCBI Taxonomy" id="158822"/>
    <lineage>
        <taxon>Bacteria</taxon>
        <taxon>Pseudomonadati</taxon>
        <taxon>Pseudomonadota</taxon>
        <taxon>Gammaproteobacteria</taxon>
        <taxon>Enterobacterales</taxon>
        <taxon>Enterobacteriaceae</taxon>
        <taxon>Cedecea</taxon>
    </lineage>
</organism>
<accession>A0A089Q5S3</accession>
<dbReference type="Gene3D" id="3.40.35.10">
    <property type="entry name" value="Phosphotransferase system, sorbose subfamily IIB component"/>
    <property type="match status" value="1"/>
</dbReference>
<evidence type="ECO:0000256" key="7">
    <source>
        <dbReference type="ARBA" id="ARBA00022777"/>
    </source>
</evidence>
<evidence type="ECO:0000256" key="4">
    <source>
        <dbReference type="ARBA" id="ARBA00022597"/>
    </source>
</evidence>
<proteinExistence type="predicted"/>
<feature type="domain" description="PTS EIIB type-4" evidence="8">
    <location>
        <begin position="1"/>
        <end position="157"/>
    </location>
</feature>
<dbReference type="KEGG" id="cnt:JT31_19100"/>
<keyword evidence="10" id="KW-1185">Reference proteome</keyword>
<keyword evidence="3" id="KW-0963">Cytoplasm</keyword>
<name>A0A089Q5S3_9ENTR</name>
<dbReference type="OrthoDB" id="7065728at2"/>
<keyword evidence="2" id="KW-0813">Transport</keyword>
<dbReference type="EMBL" id="CP009451">
    <property type="protein sequence ID" value="AIR06641.1"/>
    <property type="molecule type" value="Genomic_DNA"/>
</dbReference>
<dbReference type="GO" id="GO:0005737">
    <property type="term" value="C:cytoplasm"/>
    <property type="evidence" value="ECO:0007669"/>
    <property type="project" value="UniProtKB-SubCell"/>
</dbReference>
<dbReference type="GO" id="GO:0009401">
    <property type="term" value="P:phosphoenolpyruvate-dependent sugar phosphotransferase system"/>
    <property type="evidence" value="ECO:0007669"/>
    <property type="project" value="UniProtKB-KW"/>
</dbReference>
<evidence type="ECO:0000256" key="1">
    <source>
        <dbReference type="ARBA" id="ARBA00004496"/>
    </source>
</evidence>
<dbReference type="SUPFAM" id="SSF52728">
    <property type="entry name" value="PTS IIb component"/>
    <property type="match status" value="1"/>
</dbReference>
<dbReference type="PROSITE" id="PS51101">
    <property type="entry name" value="PTS_EIIB_TYPE_4"/>
    <property type="match status" value="1"/>
</dbReference>
<protein>
    <submittedName>
        <fullName evidence="9">PTS sugar transporter</fullName>
    </submittedName>
</protein>
<dbReference type="GO" id="GO:0008982">
    <property type="term" value="F:protein-N(PI)-phosphohistidine-sugar phosphotransferase activity"/>
    <property type="evidence" value="ECO:0007669"/>
    <property type="project" value="InterPro"/>
</dbReference>